<evidence type="ECO:0000313" key="2">
    <source>
        <dbReference type="EMBL" id="PWF23034.1"/>
    </source>
</evidence>
<sequence>MFLLVELEAGWLTRSEHPPQSGKRGQYSNAKNMFPRFALVYLRAEGNLKRFVLLLVPSLLGLILMQAKIRRLAGALCWLFATLCVFRWDVGFGLRYRMGQAGMPIRCFTTSMIEFPVSPAFWGRSTRFFGYR</sequence>
<comment type="caution">
    <text evidence="2">The sequence shown here is derived from an EMBL/GenBank/DDBJ whole genome shotgun (WGS) entry which is preliminary data.</text>
</comment>
<gene>
    <name evidence="2" type="ORF">DD235_08500</name>
</gene>
<keyword evidence="1" id="KW-0472">Membrane</keyword>
<accession>A0A2V1K023</accession>
<keyword evidence="1" id="KW-1133">Transmembrane helix</keyword>
<evidence type="ECO:0000256" key="1">
    <source>
        <dbReference type="SAM" id="Phobius"/>
    </source>
</evidence>
<dbReference type="Proteomes" id="UP000245212">
    <property type="component" value="Unassembled WGS sequence"/>
</dbReference>
<protein>
    <submittedName>
        <fullName evidence="2">Uncharacterized protein</fullName>
    </submittedName>
</protein>
<keyword evidence="1" id="KW-0812">Transmembrane</keyword>
<name>A0A2V1K023_9BURK</name>
<evidence type="ECO:0000313" key="3">
    <source>
        <dbReference type="Proteomes" id="UP000245212"/>
    </source>
</evidence>
<organism evidence="2 3">
    <name type="scientific">Corticimicrobacter populi</name>
    <dbReference type="NCBI Taxonomy" id="2175229"/>
    <lineage>
        <taxon>Bacteria</taxon>
        <taxon>Pseudomonadati</taxon>
        <taxon>Pseudomonadota</taxon>
        <taxon>Betaproteobacteria</taxon>
        <taxon>Burkholderiales</taxon>
        <taxon>Alcaligenaceae</taxon>
        <taxon>Corticimicrobacter</taxon>
    </lineage>
</organism>
<reference evidence="3" key="1">
    <citation type="submission" date="2018-05" db="EMBL/GenBank/DDBJ databases">
        <authorList>
            <person name="Li Y."/>
        </authorList>
    </citation>
    <scope>NUCLEOTIDE SEQUENCE [LARGE SCALE GENOMIC DNA]</scope>
    <source>
        <strain evidence="3">3d-2-2</strain>
    </source>
</reference>
<dbReference type="EMBL" id="QETA01000003">
    <property type="protein sequence ID" value="PWF23034.1"/>
    <property type="molecule type" value="Genomic_DNA"/>
</dbReference>
<feature type="transmembrane region" description="Helical" evidence="1">
    <location>
        <begin position="73"/>
        <end position="90"/>
    </location>
</feature>
<keyword evidence="3" id="KW-1185">Reference proteome</keyword>
<proteinExistence type="predicted"/>
<dbReference type="AlphaFoldDB" id="A0A2V1K023"/>